<reference evidence="4 5" key="1">
    <citation type="journal article" date="2013" name="Genome Announc.">
        <title>Draft Genome Sequence of the Cellulolytic Bacterium Clostridium papyrosolvens C7 (ATCC 700395).</title>
        <authorList>
            <person name="Zepeda V."/>
            <person name="Dassa B."/>
            <person name="Borovok I."/>
            <person name="Lamed R."/>
            <person name="Bayer E.A."/>
            <person name="Cate J.H."/>
        </authorList>
    </citation>
    <scope>NUCLEOTIDE SEQUENCE [LARGE SCALE GENOMIC DNA]</scope>
    <source>
        <strain evidence="4 5">C7</strain>
    </source>
</reference>
<evidence type="ECO:0000259" key="2">
    <source>
        <dbReference type="PROSITE" id="PS51736"/>
    </source>
</evidence>
<feature type="domain" description="Recombinase" evidence="3">
    <location>
        <begin position="178"/>
        <end position="304"/>
    </location>
</feature>
<protein>
    <submittedName>
        <fullName evidence="4">Resolvase</fullName>
    </submittedName>
</protein>
<dbReference type="PATRIC" id="fig|1330534.3.peg.245"/>
<evidence type="ECO:0000313" key="5">
    <source>
        <dbReference type="Proteomes" id="UP000016860"/>
    </source>
</evidence>
<dbReference type="PANTHER" id="PTHR30461:SF23">
    <property type="entry name" value="DNA RECOMBINASE-RELATED"/>
    <property type="match status" value="1"/>
</dbReference>
<feature type="domain" description="Resolvase/invertase-type recombinase catalytic" evidence="2">
    <location>
        <begin position="22"/>
        <end position="170"/>
    </location>
</feature>
<dbReference type="Pfam" id="PF13408">
    <property type="entry name" value="Zn_ribbon_recom"/>
    <property type="match status" value="1"/>
</dbReference>
<dbReference type="RefSeq" id="WP_020813896.1">
    <property type="nucleotide sequence ID" value="NZ_ATAY01000007.1"/>
</dbReference>
<dbReference type="EMBL" id="ATAY01000007">
    <property type="protein sequence ID" value="EPR14106.1"/>
    <property type="molecule type" value="Genomic_DNA"/>
</dbReference>
<dbReference type="InterPro" id="IPR038109">
    <property type="entry name" value="DNA_bind_recomb_sf"/>
</dbReference>
<dbReference type="InterPro" id="IPR050639">
    <property type="entry name" value="SSR_resolvase"/>
</dbReference>
<dbReference type="PROSITE" id="PS51736">
    <property type="entry name" value="RECOMBINASES_3"/>
    <property type="match status" value="1"/>
</dbReference>
<dbReference type="InterPro" id="IPR025827">
    <property type="entry name" value="Zn_ribbon_recom_dom"/>
</dbReference>
<dbReference type="SMART" id="SM00857">
    <property type="entry name" value="Resolvase"/>
    <property type="match status" value="1"/>
</dbReference>
<dbReference type="GO" id="GO:0000150">
    <property type="term" value="F:DNA strand exchange activity"/>
    <property type="evidence" value="ECO:0007669"/>
    <property type="project" value="InterPro"/>
</dbReference>
<dbReference type="Gene3D" id="3.40.50.1390">
    <property type="entry name" value="Resolvase, N-terminal catalytic domain"/>
    <property type="match status" value="1"/>
</dbReference>
<accession>U4R7A0</accession>
<gene>
    <name evidence="4" type="ORF">L323_01205</name>
</gene>
<dbReference type="PROSITE" id="PS51737">
    <property type="entry name" value="RECOMBINASE_DNA_BIND"/>
    <property type="match status" value="1"/>
</dbReference>
<dbReference type="Pfam" id="PF07508">
    <property type="entry name" value="Recombinase"/>
    <property type="match status" value="1"/>
</dbReference>
<keyword evidence="1" id="KW-0175">Coiled coil</keyword>
<dbReference type="OrthoDB" id="1938647at2"/>
<dbReference type="CDD" id="cd00338">
    <property type="entry name" value="Ser_Recombinase"/>
    <property type="match status" value="1"/>
</dbReference>
<dbReference type="SUPFAM" id="SSF53041">
    <property type="entry name" value="Resolvase-like"/>
    <property type="match status" value="1"/>
</dbReference>
<evidence type="ECO:0000256" key="1">
    <source>
        <dbReference type="SAM" id="Coils"/>
    </source>
</evidence>
<evidence type="ECO:0000259" key="3">
    <source>
        <dbReference type="PROSITE" id="PS51737"/>
    </source>
</evidence>
<dbReference type="AlphaFoldDB" id="U4R7A0"/>
<comment type="caution">
    <text evidence="4">The sequence shown here is derived from an EMBL/GenBank/DDBJ whole genome shotgun (WGS) entry which is preliminary data.</text>
</comment>
<dbReference type="InterPro" id="IPR036162">
    <property type="entry name" value="Resolvase-like_N_sf"/>
</dbReference>
<organism evidence="4 5">
    <name type="scientific">Ruminiclostridium papyrosolvens C7</name>
    <dbReference type="NCBI Taxonomy" id="1330534"/>
    <lineage>
        <taxon>Bacteria</taxon>
        <taxon>Bacillati</taxon>
        <taxon>Bacillota</taxon>
        <taxon>Clostridia</taxon>
        <taxon>Eubacteriales</taxon>
        <taxon>Oscillospiraceae</taxon>
        <taxon>Ruminiclostridium</taxon>
    </lineage>
</organism>
<dbReference type="Pfam" id="PF00239">
    <property type="entry name" value="Resolvase"/>
    <property type="match status" value="1"/>
</dbReference>
<dbReference type="Gene3D" id="3.90.1750.20">
    <property type="entry name" value="Putative Large Serine Recombinase, Chain B, Domain 2"/>
    <property type="match status" value="1"/>
</dbReference>
<dbReference type="Proteomes" id="UP000016860">
    <property type="component" value="Unassembled WGS sequence"/>
</dbReference>
<evidence type="ECO:0000313" key="4">
    <source>
        <dbReference type="EMBL" id="EPR14106.1"/>
    </source>
</evidence>
<dbReference type="STRING" id="1330534.L323_01205"/>
<dbReference type="PANTHER" id="PTHR30461">
    <property type="entry name" value="DNA-INVERTASE FROM LAMBDOID PROPHAGE"/>
    <property type="match status" value="1"/>
</dbReference>
<name>U4R7A0_9FIRM</name>
<dbReference type="InterPro" id="IPR006119">
    <property type="entry name" value="Resolv_N"/>
</dbReference>
<dbReference type="GO" id="GO:0003677">
    <property type="term" value="F:DNA binding"/>
    <property type="evidence" value="ECO:0007669"/>
    <property type="project" value="InterPro"/>
</dbReference>
<feature type="coiled-coil region" evidence="1">
    <location>
        <begin position="437"/>
        <end position="464"/>
    </location>
</feature>
<dbReference type="InterPro" id="IPR011109">
    <property type="entry name" value="DNA_bind_recombinase_dom"/>
</dbReference>
<proteinExistence type="predicted"/>
<sequence length="547" mass="64114">MDLYNIRNELNTGKTIYDLNLRVTYYARVSTEKDEQVHSLKNQIEYYSDFIKRNQKWTYVDGYIDEGISGTSVNKRESFLKMISDAKLKKFDFIITKEISRFSRNTLDSIKYTQELLSYGVGVLFQSDNINTLMPDAELRLTIMSSIAQDEVRKISERVKFGFKRAIENGVVLGNNKIWGYKKDSGKLIIDEKEAEIVRLIFDMYATQNIGIRGISAKLDNMGIRNNKGNPFSFSTIKSILTNPKYMGYYCGNKTHKFDYKLHDRKYLDQTEWVMYKDEETVPPIVSEEIWQKANYILKGRSEKQSAEDKTSYQNKYAYSGKIICTEHNVPYYRTLYRYSSGNKEVWQCKRYVEKGKEGCTSPAIYTSELDMIIKKAYDEIIVNRSEIIHEMVTMYSGLGAQSKIKEDIAKVKTEIDQILKMKDKLLELSINGRLSDDEFERRNNRFNDEIDKLSLRLKELDEDELKNKEITYSVETLRKVIAKEINYDDGLDNKIIESLLEKIEVYETDKKNEIDLKVYFKVLTKPFDYRVLRDRKSTSVCTSQYI</sequence>